<protein>
    <recommendedName>
        <fullName evidence="4">Phosphatidylglycerol lysyltransferase</fullName>
        <ecNumber evidence="3">2.3.2.3</ecNumber>
    </recommendedName>
    <alternativeName>
        <fullName evidence="12">Lysylphosphatidylglycerol synthase</fullName>
    </alternativeName>
</protein>
<evidence type="ECO:0000256" key="13">
    <source>
        <dbReference type="ARBA" id="ARBA00047540"/>
    </source>
</evidence>
<dbReference type="PANTHER" id="PTHR34697">
    <property type="entry name" value="PHOSPHATIDYLGLYCEROL LYSYLTRANSFERASE"/>
    <property type="match status" value="1"/>
</dbReference>
<dbReference type="InterPro" id="IPR051211">
    <property type="entry name" value="PG_lysyltransferase"/>
</dbReference>
<evidence type="ECO:0000256" key="14">
    <source>
        <dbReference type="SAM" id="Phobius"/>
    </source>
</evidence>
<dbReference type="EMBL" id="APAT01000005">
    <property type="protein sequence ID" value="EMP57356.1"/>
    <property type="molecule type" value="Genomic_DNA"/>
</dbReference>
<evidence type="ECO:0000256" key="6">
    <source>
        <dbReference type="ARBA" id="ARBA00022679"/>
    </source>
</evidence>
<accession>M7CUV7</accession>
<evidence type="ECO:0000256" key="3">
    <source>
        <dbReference type="ARBA" id="ARBA00012014"/>
    </source>
</evidence>
<evidence type="ECO:0000259" key="15">
    <source>
        <dbReference type="Pfam" id="PF09924"/>
    </source>
</evidence>
<dbReference type="GO" id="GO:0046677">
    <property type="term" value="P:response to antibiotic"/>
    <property type="evidence" value="ECO:0007669"/>
    <property type="project" value="UniProtKB-KW"/>
</dbReference>
<evidence type="ECO:0000256" key="1">
    <source>
        <dbReference type="ARBA" id="ARBA00004651"/>
    </source>
</evidence>
<feature type="transmembrane region" description="Helical" evidence="14">
    <location>
        <begin position="147"/>
        <end position="170"/>
    </location>
</feature>
<evidence type="ECO:0000256" key="5">
    <source>
        <dbReference type="ARBA" id="ARBA00022475"/>
    </source>
</evidence>
<feature type="transmembrane region" description="Helical" evidence="14">
    <location>
        <begin position="32"/>
        <end position="51"/>
    </location>
</feature>
<dbReference type="Pfam" id="PF03706">
    <property type="entry name" value="LPG_synthase_TM"/>
    <property type="match status" value="1"/>
</dbReference>
<evidence type="ECO:0000256" key="12">
    <source>
        <dbReference type="ARBA" id="ARBA00031899"/>
    </source>
</evidence>
<keyword evidence="8 14" id="KW-1133">Transmembrane helix</keyword>
<feature type="transmembrane region" description="Helical" evidence="14">
    <location>
        <begin position="386"/>
        <end position="406"/>
    </location>
</feature>
<sequence>MVADSPGDPVRNVGNSRLKTHRASALKNRLRAWLPPLAGALLLIISGWILHRELQSVSYREVRQALHALPTSHLLLALLFTALNYLVLSLYDQLAFRYLGGQVTRARIALTALTSYAISNSVGFAVLSGTAVRHRFYSRWGVSAADLARIIVFNSSTYWLGLLALAGWSLAFQPTPPIQSGLIRASVPWLGGLCLALATAYLVLSALRKAPFQVRGFEIRVPTPPVAFQQVLVSMADWALAAAVLHTLLPESGPSYGTLLGAFLAAQVFGLISHVPGGLGVFEGAMLLFLGPYLPVDQIIAALILFRLIYYIIPLVFALLVLLGDEAQHRGEKLVTLGKSLGGYSTRLAPRALSVFTFLAGLLLLASGATPADQSRLLWLADILPVGLFEASHFIGSLVGVALLVLAQAISRRIRLGYYLVVAALLAGIMASLLKAADWEEAMVLACVLVALVPCRNLFDRSTTLFNGRFSPGWIVAIVAALGSSIWLGFFTFRHVEYSNDLWWQVALNKDAPRFLRASVGAAVALMGFGLWRLLRPVSPVAELSSDEAIADATRIINAQADTLPLLVYLRDKALWFNPDHTAFVMYGIRGRTWVSLGDPVGPTVPAQALIRDFVEHADDFGGVPVFYQVKPQQLFLYAELGMSFAKLGEEARVPLEGFSLQGRRYRDLRLAINRLAKEHVDFRIVDAAEVPAIMPQLKAVSDDWLASKSASEKGFSLGFFDADYLSHMPVAVLEQEGRILAFANLLCGPSGEELSVDLMRFASFAPRSAMDGLFAHLFLWGQAQGYQWFNLGMAPLSGLEVSPVSPVWARLGRIIYRHGESFYNFGGIRSFKAKFHPVWESRYIAYPGESSLLLILADIAALSAGSYWRLLR</sequence>
<feature type="transmembrane region" description="Helical" evidence="14">
    <location>
        <begin position="418"/>
        <end position="436"/>
    </location>
</feature>
<keyword evidence="6" id="KW-0808">Transferase</keyword>
<comment type="subcellular location">
    <subcellularLocation>
        <location evidence="1">Cell membrane</location>
        <topology evidence="1">Multi-pass membrane protein</topology>
    </subcellularLocation>
</comment>
<dbReference type="InterPro" id="IPR016181">
    <property type="entry name" value="Acyl_CoA_acyltransferase"/>
</dbReference>
<keyword evidence="7 14" id="KW-0812">Transmembrane</keyword>
<dbReference type="eggNOG" id="COG0392">
    <property type="taxonomic scope" value="Bacteria"/>
</dbReference>
<dbReference type="InterPro" id="IPR024320">
    <property type="entry name" value="LPG_synthase_C"/>
</dbReference>
<evidence type="ECO:0000256" key="7">
    <source>
        <dbReference type="ARBA" id="ARBA00022692"/>
    </source>
</evidence>
<keyword evidence="17" id="KW-1185">Reference proteome</keyword>
<evidence type="ECO:0000313" key="17">
    <source>
        <dbReference type="Proteomes" id="UP000011960"/>
    </source>
</evidence>
<feature type="domain" description="Phosphatidylglycerol lysyltransferase C-terminal" evidence="15">
    <location>
        <begin position="559"/>
        <end position="847"/>
    </location>
</feature>
<keyword evidence="10 14" id="KW-0472">Membrane</keyword>
<feature type="transmembrane region" description="Helical" evidence="14">
    <location>
        <begin position="299"/>
        <end position="323"/>
    </location>
</feature>
<dbReference type="NCBIfam" id="NF033480">
    <property type="entry name" value="bifunc_MprF"/>
    <property type="match status" value="1"/>
</dbReference>
<keyword evidence="9" id="KW-0443">Lipid metabolism</keyword>
<dbReference type="GO" id="GO:0005886">
    <property type="term" value="C:plasma membrane"/>
    <property type="evidence" value="ECO:0007669"/>
    <property type="project" value="UniProtKB-SubCell"/>
</dbReference>
<comment type="catalytic activity">
    <reaction evidence="13">
        <text>L-lysyl-tRNA(Lys) + a 1,2-diacyl-sn-glycero-3-phospho-(1'-sn-glycerol) = a 1,2-diacyl-sn-glycero-3-phospho-1'-(3'-O-L-lysyl)-sn-glycerol + tRNA(Lys)</text>
        <dbReference type="Rhea" id="RHEA:10668"/>
        <dbReference type="Rhea" id="RHEA-COMP:9696"/>
        <dbReference type="Rhea" id="RHEA-COMP:9697"/>
        <dbReference type="ChEBI" id="CHEBI:64716"/>
        <dbReference type="ChEBI" id="CHEBI:75792"/>
        <dbReference type="ChEBI" id="CHEBI:78442"/>
        <dbReference type="ChEBI" id="CHEBI:78529"/>
        <dbReference type="EC" id="2.3.2.3"/>
    </reaction>
</comment>
<dbReference type="GO" id="GO:0006629">
    <property type="term" value="P:lipid metabolic process"/>
    <property type="evidence" value="ECO:0007669"/>
    <property type="project" value="UniProtKB-KW"/>
</dbReference>
<proteinExistence type="inferred from homology"/>
<dbReference type="GO" id="GO:0050071">
    <property type="term" value="F:phosphatidylglycerol lysyltransferase activity"/>
    <property type="evidence" value="ECO:0007669"/>
    <property type="project" value="UniProtKB-EC"/>
</dbReference>
<dbReference type="PATRIC" id="fig|1288826.3.peg.387"/>
<feature type="transmembrane region" description="Helical" evidence="14">
    <location>
        <begin position="108"/>
        <end position="127"/>
    </location>
</feature>
<dbReference type="GO" id="GO:0055091">
    <property type="term" value="P:phospholipid homeostasis"/>
    <property type="evidence" value="ECO:0007669"/>
    <property type="project" value="TreeGrafter"/>
</dbReference>
<evidence type="ECO:0000256" key="2">
    <source>
        <dbReference type="ARBA" id="ARBA00008627"/>
    </source>
</evidence>
<dbReference type="eggNOG" id="COG2898">
    <property type="taxonomic scope" value="Bacteria"/>
</dbReference>
<keyword evidence="5" id="KW-1003">Cell membrane</keyword>
<dbReference type="Proteomes" id="UP000011960">
    <property type="component" value="Unassembled WGS sequence"/>
</dbReference>
<feature type="transmembrane region" description="Helical" evidence="14">
    <location>
        <begin position="515"/>
        <end position="535"/>
    </location>
</feature>
<feature type="transmembrane region" description="Helical" evidence="14">
    <location>
        <begin position="256"/>
        <end position="279"/>
    </location>
</feature>
<dbReference type="SUPFAM" id="SSF55729">
    <property type="entry name" value="Acyl-CoA N-acyltransferases (Nat)"/>
    <property type="match status" value="1"/>
</dbReference>
<evidence type="ECO:0000256" key="4">
    <source>
        <dbReference type="ARBA" id="ARBA00021546"/>
    </source>
</evidence>
<feature type="transmembrane region" description="Helical" evidence="14">
    <location>
        <begin position="71"/>
        <end position="88"/>
    </location>
</feature>
<feature type="transmembrane region" description="Helical" evidence="14">
    <location>
        <begin position="182"/>
        <end position="207"/>
    </location>
</feature>
<dbReference type="AlphaFoldDB" id="M7CUV7"/>
<evidence type="ECO:0000256" key="10">
    <source>
        <dbReference type="ARBA" id="ARBA00023136"/>
    </source>
</evidence>
<reference evidence="16 17" key="1">
    <citation type="journal article" date="2013" name="Genome Announc.">
        <title>Genome Sequence of Hydrothermal Arsenic-Respiring Bacterium Marinobacter santoriniensis NKSG1T.</title>
        <authorList>
            <person name="Handley K.M."/>
            <person name="Upton M."/>
            <person name="Beatson S.A."/>
            <person name="Hery M."/>
            <person name="Lloyd J.R."/>
        </authorList>
    </citation>
    <scope>NUCLEOTIDE SEQUENCE [LARGE SCALE GENOMIC DNA]</scope>
    <source>
        <strain evidence="16 17">NKSG1</strain>
    </source>
</reference>
<dbReference type="EC" id="2.3.2.3" evidence="3"/>
<evidence type="ECO:0000313" key="16">
    <source>
        <dbReference type="EMBL" id="EMP57356.1"/>
    </source>
</evidence>
<dbReference type="STRING" id="1288826.MSNKSG1_02008"/>
<comment type="caution">
    <text evidence="16">The sequence shown here is derived from an EMBL/GenBank/DDBJ whole genome shotgun (WGS) entry which is preliminary data.</text>
</comment>
<keyword evidence="11" id="KW-0046">Antibiotic resistance</keyword>
<dbReference type="InterPro" id="IPR022791">
    <property type="entry name" value="L-PG_synthase/AglD"/>
</dbReference>
<feature type="transmembrane region" description="Helical" evidence="14">
    <location>
        <begin position="348"/>
        <end position="366"/>
    </location>
</feature>
<dbReference type="PANTHER" id="PTHR34697:SF2">
    <property type="entry name" value="PHOSPHATIDYLGLYCEROL LYSYLTRANSFERASE"/>
    <property type="match status" value="1"/>
</dbReference>
<evidence type="ECO:0000256" key="11">
    <source>
        <dbReference type="ARBA" id="ARBA00023251"/>
    </source>
</evidence>
<name>M7CUV7_9GAMM</name>
<dbReference type="Pfam" id="PF09924">
    <property type="entry name" value="LPG_synthase_C"/>
    <property type="match status" value="1"/>
</dbReference>
<evidence type="ECO:0000256" key="9">
    <source>
        <dbReference type="ARBA" id="ARBA00023098"/>
    </source>
</evidence>
<organism evidence="16 17">
    <name type="scientific">Marinobacter santoriniensis NKSG1</name>
    <dbReference type="NCBI Taxonomy" id="1288826"/>
    <lineage>
        <taxon>Bacteria</taxon>
        <taxon>Pseudomonadati</taxon>
        <taxon>Pseudomonadota</taxon>
        <taxon>Gammaproteobacteria</taxon>
        <taxon>Pseudomonadales</taxon>
        <taxon>Marinobacteraceae</taxon>
        <taxon>Marinobacter</taxon>
    </lineage>
</organism>
<feature type="transmembrane region" description="Helical" evidence="14">
    <location>
        <begin position="471"/>
        <end position="495"/>
    </location>
</feature>
<evidence type="ECO:0000256" key="8">
    <source>
        <dbReference type="ARBA" id="ARBA00022989"/>
    </source>
</evidence>
<comment type="similarity">
    <text evidence="2">Belongs to the LPG synthase family.</text>
</comment>
<gene>
    <name evidence="16" type="ORF">MSNKSG1_02008</name>
</gene>